<evidence type="ECO:0000256" key="7">
    <source>
        <dbReference type="SAM" id="SignalP"/>
    </source>
</evidence>
<keyword evidence="7" id="KW-0732">Signal</keyword>
<evidence type="ECO:0000256" key="4">
    <source>
        <dbReference type="ARBA" id="ARBA00023157"/>
    </source>
</evidence>
<keyword evidence="4" id="KW-1015">Disulfide bond</keyword>
<dbReference type="Pfam" id="PF08534">
    <property type="entry name" value="Redoxin"/>
    <property type="match status" value="1"/>
</dbReference>
<feature type="chain" id="PRO_5047302119" evidence="7">
    <location>
        <begin position="21"/>
        <end position="198"/>
    </location>
</feature>
<name>A0ABV5LTN5_9ACTN</name>
<dbReference type="InterPro" id="IPR050553">
    <property type="entry name" value="Thioredoxin_ResA/DsbE_sf"/>
</dbReference>
<dbReference type="PANTHER" id="PTHR42852:SF6">
    <property type="entry name" value="THIOL:DISULFIDE INTERCHANGE PROTEIN DSBE"/>
    <property type="match status" value="1"/>
</dbReference>
<evidence type="ECO:0000313" key="10">
    <source>
        <dbReference type="Proteomes" id="UP001589748"/>
    </source>
</evidence>
<evidence type="ECO:0000256" key="5">
    <source>
        <dbReference type="ARBA" id="ARBA00023284"/>
    </source>
</evidence>
<gene>
    <name evidence="9" type="ORF">ACFFVI_10745</name>
</gene>
<dbReference type="PROSITE" id="PS51352">
    <property type="entry name" value="THIOREDOXIN_2"/>
    <property type="match status" value="1"/>
</dbReference>
<reference evidence="9 10" key="1">
    <citation type="submission" date="2024-09" db="EMBL/GenBank/DDBJ databases">
        <authorList>
            <person name="Sun Q."/>
            <person name="Mori K."/>
        </authorList>
    </citation>
    <scope>NUCLEOTIDE SEQUENCE [LARGE SCALE GENOMIC DNA]</scope>
    <source>
        <strain evidence="9 10">TISTR 1856</strain>
    </source>
</reference>
<comment type="caution">
    <text evidence="9">The sequence shown here is derived from an EMBL/GenBank/DDBJ whole genome shotgun (WGS) entry which is preliminary data.</text>
</comment>
<dbReference type="InterPro" id="IPR013766">
    <property type="entry name" value="Thioredoxin_domain"/>
</dbReference>
<dbReference type="Proteomes" id="UP001589748">
    <property type="component" value="Unassembled WGS sequence"/>
</dbReference>
<sequence>MRRRAALAAGAVLLLSGCTAATGGTGLPEATSGQNYIDGDGSIVTTPAGKRTEPVEVSGTGVDGETIDTADLRGKVVVLNTWFADCGPCRAEAEDLEQVWQEYRERGVQFVGINTYDSADRAKAFQRRFGTTYPSILDADSGAAMLALRGVAPNATPTTIVLDTEGRVAARVSGIVTPITLSDLLDDAGATPAAGTGA</sequence>
<keyword evidence="10" id="KW-1185">Reference proteome</keyword>
<dbReference type="PANTHER" id="PTHR42852">
    <property type="entry name" value="THIOL:DISULFIDE INTERCHANGE PROTEIN DSBE"/>
    <property type="match status" value="1"/>
</dbReference>
<dbReference type="SUPFAM" id="SSF52833">
    <property type="entry name" value="Thioredoxin-like"/>
    <property type="match status" value="1"/>
</dbReference>
<keyword evidence="5" id="KW-0676">Redox-active center</keyword>
<evidence type="ECO:0000313" key="9">
    <source>
        <dbReference type="EMBL" id="MFB9377448.1"/>
    </source>
</evidence>
<proteinExistence type="predicted"/>
<comment type="subcellular location">
    <subcellularLocation>
        <location evidence="1">Cell envelope</location>
    </subcellularLocation>
</comment>
<evidence type="ECO:0000259" key="8">
    <source>
        <dbReference type="PROSITE" id="PS51352"/>
    </source>
</evidence>
<keyword evidence="3" id="KW-0812">Transmembrane</keyword>
<evidence type="ECO:0000256" key="1">
    <source>
        <dbReference type="ARBA" id="ARBA00004196"/>
    </source>
</evidence>
<dbReference type="CDD" id="cd02966">
    <property type="entry name" value="TlpA_like_family"/>
    <property type="match status" value="1"/>
</dbReference>
<feature type="region of interest" description="Disordered" evidence="6">
    <location>
        <begin position="39"/>
        <end position="63"/>
    </location>
</feature>
<feature type="signal peptide" evidence="7">
    <location>
        <begin position="1"/>
        <end position="20"/>
    </location>
</feature>
<dbReference type="InterPro" id="IPR036249">
    <property type="entry name" value="Thioredoxin-like_sf"/>
</dbReference>
<evidence type="ECO:0000256" key="2">
    <source>
        <dbReference type="ARBA" id="ARBA00022748"/>
    </source>
</evidence>
<dbReference type="RefSeq" id="WP_380139073.1">
    <property type="nucleotide sequence ID" value="NZ_JBHLUI010000010.1"/>
</dbReference>
<dbReference type="PROSITE" id="PS51257">
    <property type="entry name" value="PROKAR_LIPOPROTEIN"/>
    <property type="match status" value="1"/>
</dbReference>
<accession>A0ABV5LTN5</accession>
<evidence type="ECO:0000256" key="6">
    <source>
        <dbReference type="SAM" id="MobiDB-lite"/>
    </source>
</evidence>
<keyword evidence="2" id="KW-0201">Cytochrome c-type biogenesis</keyword>
<dbReference type="InterPro" id="IPR013740">
    <property type="entry name" value="Redoxin"/>
</dbReference>
<dbReference type="EMBL" id="JBHMDM010000005">
    <property type="protein sequence ID" value="MFB9377448.1"/>
    <property type="molecule type" value="Genomic_DNA"/>
</dbReference>
<evidence type="ECO:0000256" key="3">
    <source>
        <dbReference type="ARBA" id="ARBA00022968"/>
    </source>
</evidence>
<dbReference type="Gene3D" id="3.40.30.10">
    <property type="entry name" value="Glutaredoxin"/>
    <property type="match status" value="1"/>
</dbReference>
<organism evidence="9 10">
    <name type="scientific">Kineococcus gynurae</name>
    <dbReference type="NCBI Taxonomy" id="452979"/>
    <lineage>
        <taxon>Bacteria</taxon>
        <taxon>Bacillati</taxon>
        <taxon>Actinomycetota</taxon>
        <taxon>Actinomycetes</taxon>
        <taxon>Kineosporiales</taxon>
        <taxon>Kineosporiaceae</taxon>
        <taxon>Kineococcus</taxon>
    </lineage>
</organism>
<feature type="domain" description="Thioredoxin" evidence="8">
    <location>
        <begin position="46"/>
        <end position="190"/>
    </location>
</feature>
<keyword evidence="3" id="KW-0735">Signal-anchor</keyword>
<protein>
    <submittedName>
        <fullName evidence="9">TlpA family protein disulfide reductase</fullName>
    </submittedName>
</protein>